<dbReference type="AlphaFoldDB" id="A0A2S0WEN9"/>
<feature type="binding site" evidence="9">
    <location>
        <position position="84"/>
    </location>
    <ligand>
        <name>ATP</name>
        <dbReference type="ChEBI" id="CHEBI:30616"/>
    </ligand>
</feature>
<protein>
    <recommendedName>
        <fullName evidence="9">Holliday junction branch migration complex subunit RuvB</fullName>
        <ecNumber evidence="9">3.6.4.-</ecNumber>
    </recommendedName>
</protein>
<feature type="binding site" evidence="9">
    <location>
        <position position="236"/>
    </location>
    <ligand>
        <name>ATP</name>
        <dbReference type="ChEBI" id="CHEBI:30616"/>
    </ligand>
</feature>
<dbReference type="NCBIfam" id="NF000868">
    <property type="entry name" value="PRK00080.1"/>
    <property type="match status" value="1"/>
</dbReference>
<dbReference type="SUPFAM" id="SSF46785">
    <property type="entry name" value="Winged helix' DNA-binding domain"/>
    <property type="match status" value="1"/>
</dbReference>
<dbReference type="GO" id="GO:0048476">
    <property type="term" value="C:Holliday junction resolvase complex"/>
    <property type="evidence" value="ECO:0007669"/>
    <property type="project" value="UniProtKB-UniRule"/>
</dbReference>
<dbReference type="Pfam" id="PF05491">
    <property type="entry name" value="WHD_RuvB"/>
    <property type="match status" value="1"/>
</dbReference>
<dbReference type="SMART" id="SM00382">
    <property type="entry name" value="AAA"/>
    <property type="match status" value="1"/>
</dbReference>
<evidence type="ECO:0000256" key="5">
    <source>
        <dbReference type="ARBA" id="ARBA00022840"/>
    </source>
</evidence>
<feature type="binding site" evidence="9">
    <location>
        <position position="85"/>
    </location>
    <ligand>
        <name>ATP</name>
        <dbReference type="ChEBI" id="CHEBI:30616"/>
    </ligand>
</feature>
<dbReference type="FunFam" id="3.40.50.300:FF:000073">
    <property type="entry name" value="Holliday junction ATP-dependent DNA helicase RuvB"/>
    <property type="match status" value="1"/>
</dbReference>
<keyword evidence="2 9" id="KW-0547">Nucleotide-binding</keyword>
<dbReference type="GO" id="GO:0005737">
    <property type="term" value="C:cytoplasm"/>
    <property type="evidence" value="ECO:0007669"/>
    <property type="project" value="UniProtKB-SubCell"/>
</dbReference>
<keyword evidence="1 9" id="KW-0963">Cytoplasm</keyword>
<gene>
    <name evidence="9" type="primary">ruvB</name>
    <name evidence="10" type="ORF">C3E79_06205</name>
</gene>
<feature type="binding site" evidence="9">
    <location>
        <position position="39"/>
    </location>
    <ligand>
        <name>ATP</name>
        <dbReference type="ChEBI" id="CHEBI:30616"/>
    </ligand>
</feature>
<sequence length="358" mass="38245">MSDVEKTEFTLPAAAARPADSVVNATELAEERDVEKSLRPKSLGEFIGQPKVRQQLGLVLAGARRRAVTPDHILLSGPPGLGKTTMAMIIAQELGTSLRMTSGPALERAGDLAAMLSNLMEGDVLFIDEIHRIARPAEEMLYMAMEDFRIDVIVGKGPGATSIPLEIPPFTLVGATTRAGMLTGPLRDRFGFTAQMEFYDVDDLTSVVTRAADILGVDIDAEAAVEIASRSRGTPRIANRLLRRVRDWADVHGDGRVDVSASRAALEVFDVDELGLDRLDRAVLDSLIRGHGGGPVGLNTLAVAVGEEPATVEEVCEPYLVRAGLMARTGRGRVATAAAWHHLGIAPPPEAPGQLNLL</sequence>
<dbReference type="InterPro" id="IPR008823">
    <property type="entry name" value="RuvB_wg_C"/>
</dbReference>
<dbReference type="GO" id="GO:0006281">
    <property type="term" value="P:DNA repair"/>
    <property type="evidence" value="ECO:0007669"/>
    <property type="project" value="UniProtKB-UniRule"/>
</dbReference>
<dbReference type="InterPro" id="IPR041445">
    <property type="entry name" value="AAA_lid_4"/>
</dbReference>
<dbReference type="Gene3D" id="1.10.8.60">
    <property type="match status" value="1"/>
</dbReference>
<comment type="domain">
    <text evidence="9">Has 3 domains, the large (RuvB-L) and small ATPase (RuvB-S) domains and the C-terminal head (RuvB-H) domain. The head domain binds DNA, while the ATPase domains jointly bind ATP, ADP or are empty depending on the state of the subunit in the translocation cycle. During a single DNA translocation step the structure of each domain remains the same, but their relative positions change.</text>
</comment>
<feature type="binding site" evidence="9">
    <location>
        <position position="333"/>
    </location>
    <ligand>
        <name>DNA</name>
        <dbReference type="ChEBI" id="CHEBI:16991"/>
    </ligand>
</feature>
<keyword evidence="5 9" id="KW-0067">ATP-binding</keyword>
<dbReference type="RefSeq" id="WP_108404131.1">
    <property type="nucleotide sequence ID" value="NZ_CP026948.1"/>
</dbReference>
<feature type="region of interest" description="Head domain (RuvB-H)" evidence="9">
    <location>
        <begin position="273"/>
        <end position="358"/>
    </location>
</feature>
<dbReference type="GO" id="GO:0016887">
    <property type="term" value="F:ATP hydrolysis activity"/>
    <property type="evidence" value="ECO:0007669"/>
    <property type="project" value="RHEA"/>
</dbReference>
<dbReference type="PANTHER" id="PTHR42848">
    <property type="match status" value="1"/>
</dbReference>
<dbReference type="InterPro" id="IPR004605">
    <property type="entry name" value="DNA_helicase_Holl-junc_RuvB"/>
</dbReference>
<evidence type="ECO:0000256" key="1">
    <source>
        <dbReference type="ARBA" id="ARBA00022490"/>
    </source>
</evidence>
<evidence type="ECO:0000256" key="6">
    <source>
        <dbReference type="ARBA" id="ARBA00023125"/>
    </source>
</evidence>
<feature type="region of interest" description="Small ATPAse domain (RuvB-S)" evidence="9">
    <location>
        <begin position="200"/>
        <end position="270"/>
    </location>
</feature>
<dbReference type="Gene3D" id="1.10.10.10">
    <property type="entry name" value="Winged helix-like DNA-binding domain superfamily/Winged helix DNA-binding domain"/>
    <property type="match status" value="1"/>
</dbReference>
<dbReference type="CDD" id="cd00009">
    <property type="entry name" value="AAA"/>
    <property type="match status" value="1"/>
</dbReference>
<evidence type="ECO:0000256" key="2">
    <source>
        <dbReference type="ARBA" id="ARBA00022741"/>
    </source>
</evidence>
<feature type="binding site" evidence="9">
    <location>
        <position position="80"/>
    </location>
    <ligand>
        <name>ATP</name>
        <dbReference type="ChEBI" id="CHEBI:30616"/>
    </ligand>
</feature>
<dbReference type="GO" id="GO:0005524">
    <property type="term" value="F:ATP binding"/>
    <property type="evidence" value="ECO:0007669"/>
    <property type="project" value="UniProtKB-UniRule"/>
</dbReference>
<evidence type="ECO:0000313" key="10">
    <source>
        <dbReference type="EMBL" id="AWB84122.1"/>
    </source>
</evidence>
<comment type="catalytic activity">
    <reaction evidence="9">
        <text>ATP + H2O = ADP + phosphate + H(+)</text>
        <dbReference type="Rhea" id="RHEA:13065"/>
        <dbReference type="ChEBI" id="CHEBI:15377"/>
        <dbReference type="ChEBI" id="CHEBI:15378"/>
        <dbReference type="ChEBI" id="CHEBI:30616"/>
        <dbReference type="ChEBI" id="CHEBI:43474"/>
        <dbReference type="ChEBI" id="CHEBI:456216"/>
    </reaction>
</comment>
<dbReference type="Pfam" id="PF05496">
    <property type="entry name" value="RuvB_N"/>
    <property type="match status" value="1"/>
</dbReference>
<dbReference type="NCBIfam" id="TIGR00635">
    <property type="entry name" value="ruvB"/>
    <property type="match status" value="1"/>
</dbReference>
<keyword evidence="4 9" id="KW-0378">Hydrolase</keyword>
<keyword evidence="3 9" id="KW-0227">DNA damage</keyword>
<dbReference type="GO" id="GO:0009378">
    <property type="term" value="F:four-way junction helicase activity"/>
    <property type="evidence" value="ECO:0007669"/>
    <property type="project" value="InterPro"/>
</dbReference>
<dbReference type="InterPro" id="IPR036388">
    <property type="entry name" value="WH-like_DNA-bd_sf"/>
</dbReference>
<feature type="binding site" evidence="9">
    <location>
        <begin position="146"/>
        <end position="148"/>
    </location>
    <ligand>
        <name>ATP</name>
        <dbReference type="ChEBI" id="CHEBI:30616"/>
    </ligand>
</feature>
<dbReference type="InterPro" id="IPR027417">
    <property type="entry name" value="P-loop_NTPase"/>
</dbReference>
<dbReference type="EMBL" id="CP026948">
    <property type="protein sequence ID" value="AWB84122.1"/>
    <property type="molecule type" value="Genomic_DNA"/>
</dbReference>
<feature type="binding site" evidence="9">
    <location>
        <position position="38"/>
    </location>
    <ligand>
        <name>ATP</name>
        <dbReference type="ChEBI" id="CHEBI:30616"/>
    </ligand>
</feature>
<keyword evidence="7 9" id="KW-0233">DNA recombination</keyword>
<keyword evidence="6 9" id="KW-0238">DNA-binding</keyword>
<feature type="binding site" evidence="9">
    <location>
        <position position="199"/>
    </location>
    <ligand>
        <name>ATP</name>
        <dbReference type="ChEBI" id="CHEBI:30616"/>
    </ligand>
</feature>
<dbReference type="Gene3D" id="3.40.50.300">
    <property type="entry name" value="P-loop containing nucleotide triphosphate hydrolases"/>
    <property type="match status" value="1"/>
</dbReference>
<dbReference type="EC" id="3.6.4.-" evidence="9"/>
<evidence type="ECO:0000256" key="8">
    <source>
        <dbReference type="ARBA" id="ARBA00023204"/>
    </source>
</evidence>
<proteinExistence type="inferred from homology"/>
<keyword evidence="10" id="KW-0347">Helicase</keyword>
<reference evidence="11" key="1">
    <citation type="submission" date="2018-01" db="EMBL/GenBank/DDBJ databases">
        <authorList>
            <person name="Li J."/>
        </authorList>
    </citation>
    <scope>NUCLEOTIDE SEQUENCE [LARGE SCALE GENOMIC DNA]</scope>
    <source>
        <strain evidence="11">2184</strain>
    </source>
</reference>
<dbReference type="KEGG" id="clia:C3E79_06205"/>
<evidence type="ECO:0000256" key="4">
    <source>
        <dbReference type="ARBA" id="ARBA00022801"/>
    </source>
</evidence>
<feature type="binding site" evidence="9">
    <location>
        <position position="84"/>
    </location>
    <ligand>
        <name>Mg(2+)</name>
        <dbReference type="ChEBI" id="CHEBI:18420"/>
    </ligand>
</feature>
<dbReference type="SUPFAM" id="SSF52540">
    <property type="entry name" value="P-loop containing nucleoside triphosphate hydrolases"/>
    <property type="match status" value="1"/>
</dbReference>
<keyword evidence="11" id="KW-1185">Reference proteome</keyword>
<feature type="region of interest" description="Large ATPase domain (RuvB-L)" evidence="9">
    <location>
        <begin position="19"/>
        <end position="199"/>
    </location>
</feature>
<comment type="subcellular location">
    <subcellularLocation>
        <location evidence="9">Cytoplasm</location>
    </subcellularLocation>
</comment>
<dbReference type="Proteomes" id="UP000244754">
    <property type="component" value="Chromosome"/>
</dbReference>
<dbReference type="HAMAP" id="MF_00016">
    <property type="entry name" value="DNA_HJ_migration_RuvB"/>
    <property type="match status" value="1"/>
</dbReference>
<evidence type="ECO:0000313" key="11">
    <source>
        <dbReference type="Proteomes" id="UP000244754"/>
    </source>
</evidence>
<dbReference type="GO" id="GO:0006310">
    <property type="term" value="P:DNA recombination"/>
    <property type="evidence" value="ECO:0007669"/>
    <property type="project" value="UniProtKB-UniRule"/>
</dbReference>
<comment type="similarity">
    <text evidence="9">Belongs to the RuvB family.</text>
</comment>
<evidence type="ECO:0000256" key="7">
    <source>
        <dbReference type="ARBA" id="ARBA00023172"/>
    </source>
</evidence>
<dbReference type="Pfam" id="PF17864">
    <property type="entry name" value="AAA_lid_4"/>
    <property type="match status" value="1"/>
</dbReference>
<dbReference type="OrthoDB" id="9804478at2"/>
<comment type="subunit">
    <text evidence="9">Homohexamer. Forms an RuvA(8)-RuvB(12)-Holliday junction (HJ) complex. HJ DNA is sandwiched between 2 RuvA tetramers; dsDNA enters through RuvA and exits via RuvB. An RuvB hexamer assembles on each DNA strand where it exits the tetramer. Each RuvB hexamer is contacted by two RuvA subunits (via domain III) on 2 adjacent RuvB subunits; this complex drives branch migration. In the full resolvosome a probable DNA-RuvA(4)-RuvB(12)-RuvC(2) complex forms which resolves the HJ.</text>
</comment>
<name>A0A2S0WEN9_9CORY</name>
<dbReference type="PANTHER" id="PTHR42848:SF1">
    <property type="entry name" value="HOLLIDAY JUNCTION BRANCH MIGRATION COMPLEX SUBUNIT RUVB"/>
    <property type="match status" value="1"/>
</dbReference>
<keyword evidence="8 9" id="KW-0234">DNA repair</keyword>
<dbReference type="InterPro" id="IPR008824">
    <property type="entry name" value="RuvB-like_N"/>
</dbReference>
<evidence type="ECO:0000256" key="9">
    <source>
        <dbReference type="HAMAP-Rule" id="MF_00016"/>
    </source>
</evidence>
<dbReference type="GO" id="GO:0000400">
    <property type="term" value="F:four-way junction DNA binding"/>
    <property type="evidence" value="ECO:0007669"/>
    <property type="project" value="UniProtKB-UniRule"/>
</dbReference>
<accession>A0A2S0WEN9</accession>
<feature type="binding site" evidence="9">
    <location>
        <position position="83"/>
    </location>
    <ligand>
        <name>ATP</name>
        <dbReference type="ChEBI" id="CHEBI:30616"/>
    </ligand>
</feature>
<comment type="caution">
    <text evidence="9">Lacks conserved residue(s) required for the propagation of feature annotation.</text>
</comment>
<evidence type="ECO:0000256" key="3">
    <source>
        <dbReference type="ARBA" id="ARBA00022763"/>
    </source>
</evidence>
<organism evidence="10 11">
    <name type="scientific">Corynebacterium liangguodongii</name>
    <dbReference type="NCBI Taxonomy" id="2079535"/>
    <lineage>
        <taxon>Bacteria</taxon>
        <taxon>Bacillati</taxon>
        <taxon>Actinomycetota</taxon>
        <taxon>Actinomycetes</taxon>
        <taxon>Mycobacteriales</taxon>
        <taxon>Corynebacteriaceae</taxon>
        <taxon>Corynebacterium</taxon>
    </lineage>
</organism>
<feature type="binding site" evidence="9">
    <location>
        <position position="189"/>
    </location>
    <ligand>
        <name>ATP</name>
        <dbReference type="ChEBI" id="CHEBI:30616"/>
    </ligand>
</feature>
<comment type="function">
    <text evidence="9">The RuvA-RuvB-RuvC complex processes Holliday junction (HJ) DNA during genetic recombination and DNA repair, while the RuvA-RuvB complex plays an important role in the rescue of blocked DNA replication forks via replication fork reversal (RFR). RuvA specifically binds to HJ cruciform DNA, conferring on it an open structure. The RuvB hexamer acts as an ATP-dependent pump, pulling dsDNA into and through the RuvAB complex. RuvB forms 2 homohexamers on either side of HJ DNA bound by 1 or 2 RuvA tetramers; 4 subunits per hexamer contact DNA at a time. Coordinated motions by a converter formed by DNA-disengaged RuvB subunits stimulates ATP hydrolysis and nucleotide exchange. Immobilization of the converter enables RuvB to convert the ATP-contained energy into a lever motion, pulling 2 nucleotides of DNA out of the RuvA tetramer per ATP hydrolyzed, thus driving DNA branch migration. The RuvB motors rotate together with the DNA substrate, which together with the progressing nucleotide cycle form the mechanistic basis for DNA recombination by continuous HJ branch migration. Branch migration allows RuvC to scan DNA until it finds its consensus sequence, where it cleaves and resolves cruciform DNA.</text>
</comment>
<dbReference type="InterPro" id="IPR036390">
    <property type="entry name" value="WH_DNA-bd_sf"/>
</dbReference>
<feature type="binding site" evidence="9">
    <location>
        <position position="328"/>
    </location>
    <ligand>
        <name>DNA</name>
        <dbReference type="ChEBI" id="CHEBI:16991"/>
    </ligand>
</feature>
<dbReference type="InterPro" id="IPR003593">
    <property type="entry name" value="AAA+_ATPase"/>
</dbReference>